<dbReference type="RefSeq" id="WP_010073704.1">
    <property type="nucleotide sequence ID" value="NC_014393.1"/>
</dbReference>
<accession>D9SX62</accession>
<proteinExistence type="predicted"/>
<dbReference type="AlphaFoldDB" id="D9SX62"/>
<dbReference type="Gene3D" id="2.40.160.20">
    <property type="match status" value="1"/>
</dbReference>
<evidence type="ECO:0000313" key="2">
    <source>
        <dbReference type="Proteomes" id="UP000002730"/>
    </source>
</evidence>
<dbReference type="Proteomes" id="UP000002730">
    <property type="component" value="Chromosome"/>
</dbReference>
<dbReference type="STRING" id="573061.Clocel_3695"/>
<dbReference type="KEGG" id="ccb:Clocel_3695"/>
<gene>
    <name evidence="1" type="ordered locus">Clocel_3695</name>
</gene>
<dbReference type="OrthoDB" id="2003249at2"/>
<dbReference type="EMBL" id="CP002160">
    <property type="protein sequence ID" value="ADL53365.1"/>
    <property type="molecule type" value="Genomic_DNA"/>
</dbReference>
<evidence type="ECO:0000313" key="1">
    <source>
        <dbReference type="EMBL" id="ADL53365.1"/>
    </source>
</evidence>
<name>D9SX62_CLOC7</name>
<keyword evidence="2" id="KW-1185">Reference proteome</keyword>
<sequence>MELLLALNIKLFNPYEVDNTALKIVMIPFTGFSQGKYFNGEIIGTGVDTQKIYNNGNSHYSARYMLAGTDYTNTQCKIFIENNGTSLDSCIPTIVTDSIALSSWQNAALFSTIEPSKDGIIVKIYKN</sequence>
<dbReference type="HOGENOM" id="CLU_134470_0_0_9"/>
<reference evidence="1 2" key="1">
    <citation type="submission" date="2010-08" db="EMBL/GenBank/DDBJ databases">
        <title>Complete sequence of Clostridium cellulovorans 743B.</title>
        <authorList>
            <consortium name="US DOE Joint Genome Institute"/>
            <person name="Lucas S."/>
            <person name="Copeland A."/>
            <person name="Lapidus A."/>
            <person name="Cheng J.-F."/>
            <person name="Bruce D."/>
            <person name="Goodwin L."/>
            <person name="Pitluck S."/>
            <person name="Chertkov O."/>
            <person name="Detter J.C."/>
            <person name="Han C."/>
            <person name="Tapia R."/>
            <person name="Land M."/>
            <person name="Hauser L."/>
            <person name="Chang Y.-J."/>
            <person name="Jeffries C."/>
            <person name="Kyrpides N."/>
            <person name="Ivanova N."/>
            <person name="Mikhailova N."/>
            <person name="Hemme C.L."/>
            <person name="Woyke T."/>
        </authorList>
    </citation>
    <scope>NUCLEOTIDE SEQUENCE [LARGE SCALE GENOMIC DNA]</scope>
    <source>
        <strain evidence="2">ATCC 35296 / DSM 3052 / OCM 3 / 743B</strain>
    </source>
</reference>
<dbReference type="Pfam" id="PF11578">
    <property type="entry name" value="DUF3237"/>
    <property type="match status" value="1"/>
</dbReference>
<protein>
    <submittedName>
        <fullName evidence="1">Uncharacterized protein</fullName>
    </submittedName>
</protein>
<organism evidence="1 2">
    <name type="scientific">Clostridium cellulovorans (strain ATCC 35296 / DSM 3052 / OCM 3 / 743B)</name>
    <dbReference type="NCBI Taxonomy" id="573061"/>
    <lineage>
        <taxon>Bacteria</taxon>
        <taxon>Bacillati</taxon>
        <taxon>Bacillota</taxon>
        <taxon>Clostridia</taxon>
        <taxon>Eubacteriales</taxon>
        <taxon>Clostridiaceae</taxon>
        <taxon>Clostridium</taxon>
    </lineage>
</organism>
<dbReference type="eggNOG" id="ENOG5032YI4">
    <property type="taxonomic scope" value="Bacteria"/>
</dbReference>